<evidence type="ECO:0000256" key="3">
    <source>
        <dbReference type="ARBA" id="ARBA00022448"/>
    </source>
</evidence>
<reference evidence="10" key="1">
    <citation type="submission" date="2018-05" db="EMBL/GenBank/DDBJ databases">
        <authorList>
            <person name="Lanie J.A."/>
            <person name="Ng W.-L."/>
            <person name="Kazmierczak K.M."/>
            <person name="Andrzejewski T.M."/>
            <person name="Davidsen T.M."/>
            <person name="Wayne K.J."/>
            <person name="Tettelin H."/>
            <person name="Glass J.I."/>
            <person name="Rusch D."/>
            <person name="Podicherti R."/>
            <person name="Tsui H.-C.T."/>
            <person name="Winkler M.E."/>
        </authorList>
    </citation>
    <scope>NUCLEOTIDE SEQUENCE</scope>
</reference>
<name>A0A381V6X1_9ZZZZ</name>
<evidence type="ECO:0000259" key="9">
    <source>
        <dbReference type="PROSITE" id="PS50928"/>
    </source>
</evidence>
<feature type="transmembrane region" description="Helical" evidence="8">
    <location>
        <begin position="80"/>
        <end position="101"/>
    </location>
</feature>
<evidence type="ECO:0000256" key="6">
    <source>
        <dbReference type="ARBA" id="ARBA00022989"/>
    </source>
</evidence>
<feature type="transmembrane region" description="Helical" evidence="8">
    <location>
        <begin position="18"/>
        <end position="46"/>
    </location>
</feature>
<comment type="subcellular location">
    <subcellularLocation>
        <location evidence="1">Cell membrane</location>
        <topology evidence="1">Multi-pass membrane protein</topology>
    </subcellularLocation>
</comment>
<dbReference type="PROSITE" id="PS50928">
    <property type="entry name" value="ABC_TM1"/>
    <property type="match status" value="1"/>
</dbReference>
<dbReference type="Gene3D" id="1.10.3720.10">
    <property type="entry name" value="MetI-like"/>
    <property type="match status" value="1"/>
</dbReference>
<protein>
    <recommendedName>
        <fullName evidence="9">ABC transmembrane type-1 domain-containing protein</fullName>
    </recommendedName>
</protein>
<feature type="transmembrane region" description="Helical" evidence="8">
    <location>
        <begin position="261"/>
        <end position="281"/>
    </location>
</feature>
<dbReference type="PANTHER" id="PTHR42929">
    <property type="entry name" value="INNER MEMBRANE ABC TRANSPORTER PERMEASE PROTEIN YDCU-RELATED-RELATED"/>
    <property type="match status" value="1"/>
</dbReference>
<dbReference type="PANTHER" id="PTHR42929:SF1">
    <property type="entry name" value="INNER MEMBRANE ABC TRANSPORTER PERMEASE PROTEIN YDCU-RELATED"/>
    <property type="match status" value="1"/>
</dbReference>
<proteinExistence type="inferred from homology"/>
<dbReference type="AlphaFoldDB" id="A0A381V6X1"/>
<dbReference type="CDD" id="cd06261">
    <property type="entry name" value="TM_PBP2"/>
    <property type="match status" value="1"/>
</dbReference>
<dbReference type="InterPro" id="IPR035906">
    <property type="entry name" value="MetI-like_sf"/>
</dbReference>
<feature type="transmembrane region" description="Helical" evidence="8">
    <location>
        <begin position="215"/>
        <end position="237"/>
    </location>
</feature>
<dbReference type="InterPro" id="IPR000515">
    <property type="entry name" value="MetI-like"/>
</dbReference>
<dbReference type="SUPFAM" id="SSF161098">
    <property type="entry name" value="MetI-like"/>
    <property type="match status" value="1"/>
</dbReference>
<feature type="transmembrane region" description="Helical" evidence="8">
    <location>
        <begin position="155"/>
        <end position="179"/>
    </location>
</feature>
<dbReference type="EMBL" id="UINC01007862">
    <property type="protein sequence ID" value="SVA35417.1"/>
    <property type="molecule type" value="Genomic_DNA"/>
</dbReference>
<feature type="non-terminal residue" evidence="10">
    <location>
        <position position="1"/>
    </location>
</feature>
<evidence type="ECO:0000256" key="4">
    <source>
        <dbReference type="ARBA" id="ARBA00022475"/>
    </source>
</evidence>
<evidence type="ECO:0000256" key="8">
    <source>
        <dbReference type="SAM" id="Phobius"/>
    </source>
</evidence>
<feature type="transmembrane region" description="Helical" evidence="8">
    <location>
        <begin position="113"/>
        <end position="135"/>
    </location>
</feature>
<evidence type="ECO:0000256" key="2">
    <source>
        <dbReference type="ARBA" id="ARBA00007069"/>
    </source>
</evidence>
<keyword evidence="4" id="KW-1003">Cell membrane</keyword>
<keyword evidence="6 8" id="KW-1133">Transmembrane helix</keyword>
<accession>A0A381V6X1</accession>
<evidence type="ECO:0000256" key="7">
    <source>
        <dbReference type="ARBA" id="ARBA00023136"/>
    </source>
</evidence>
<dbReference type="Pfam" id="PF00528">
    <property type="entry name" value="BPD_transp_1"/>
    <property type="match status" value="1"/>
</dbReference>
<evidence type="ECO:0000313" key="10">
    <source>
        <dbReference type="EMBL" id="SVA35417.1"/>
    </source>
</evidence>
<keyword evidence="5 8" id="KW-0812">Transmembrane</keyword>
<dbReference type="GO" id="GO:0055085">
    <property type="term" value="P:transmembrane transport"/>
    <property type="evidence" value="ECO:0007669"/>
    <property type="project" value="InterPro"/>
</dbReference>
<dbReference type="GO" id="GO:0005886">
    <property type="term" value="C:plasma membrane"/>
    <property type="evidence" value="ECO:0007669"/>
    <property type="project" value="UniProtKB-SubCell"/>
</dbReference>
<evidence type="ECO:0000256" key="1">
    <source>
        <dbReference type="ARBA" id="ARBA00004651"/>
    </source>
</evidence>
<keyword evidence="3" id="KW-0813">Transport</keyword>
<sequence length="288" mass="32030">VTTPGLERQAERAESRRGFLLGLPSIIYLLVFFVIPLGVVIAYSFATRTRTGRTELNSWNLEAYRRLSEEVVRAVAFRSLWFAILTTVICLALAYPLAYFISTRRPTTRNLMLVGIMIPFWSNFLIRTYAWRLLLDSDGLFTQMASGMGLGDGRILFTSKAVILGLVYGYLPFMVLPLYASIERIDWSLVEGARDLYASGWESFRRVVWPLSRPGVIAGSILVFVPSFGAFVTPAILGGNKKGLMGSYIVDQFMDARNGPLGASLSVVVLAVMLIGTLVYFRQGGRNL</sequence>
<gene>
    <name evidence="10" type="ORF">METZ01_LOCUS88271</name>
</gene>
<evidence type="ECO:0000256" key="5">
    <source>
        <dbReference type="ARBA" id="ARBA00022692"/>
    </source>
</evidence>
<comment type="similarity">
    <text evidence="2">Belongs to the binding-protein-dependent transport system permease family. CysTW subfamily.</text>
</comment>
<keyword evidence="7 8" id="KW-0472">Membrane</keyword>
<feature type="domain" description="ABC transmembrane type-1" evidence="9">
    <location>
        <begin position="76"/>
        <end position="280"/>
    </location>
</feature>
<organism evidence="10">
    <name type="scientific">marine metagenome</name>
    <dbReference type="NCBI Taxonomy" id="408172"/>
    <lineage>
        <taxon>unclassified sequences</taxon>
        <taxon>metagenomes</taxon>
        <taxon>ecological metagenomes</taxon>
    </lineage>
</organism>